<evidence type="ECO:0000256" key="8">
    <source>
        <dbReference type="ARBA" id="ARBA00023065"/>
    </source>
</evidence>
<evidence type="ECO:0000256" key="6">
    <source>
        <dbReference type="ARBA" id="ARBA00022989"/>
    </source>
</evidence>
<evidence type="ECO:0000256" key="5">
    <source>
        <dbReference type="ARBA" id="ARBA00022692"/>
    </source>
</evidence>
<evidence type="ECO:0008006" key="17">
    <source>
        <dbReference type="Google" id="ProtNLM"/>
    </source>
</evidence>
<evidence type="ECO:0000256" key="12">
    <source>
        <dbReference type="RuleBase" id="RU000679"/>
    </source>
</evidence>
<evidence type="ECO:0000256" key="1">
    <source>
        <dbReference type="ARBA" id="ARBA00004141"/>
    </source>
</evidence>
<keyword evidence="6 14" id="KW-1133">Transmembrane helix</keyword>
<keyword evidence="3 12" id="KW-0813">Transport</keyword>
<dbReference type="OMA" id="NLSFHCY"/>
<dbReference type="OrthoDB" id="6436100at2759"/>
<keyword evidence="10 12" id="KW-0739">Sodium transport</keyword>
<evidence type="ECO:0000256" key="10">
    <source>
        <dbReference type="ARBA" id="ARBA00023201"/>
    </source>
</evidence>
<dbReference type="PANTHER" id="PTHR11690">
    <property type="entry name" value="AMILORIDE-SENSITIVE SODIUM CHANNEL-RELATED"/>
    <property type="match status" value="1"/>
</dbReference>
<evidence type="ECO:0000256" key="4">
    <source>
        <dbReference type="ARBA" id="ARBA00022461"/>
    </source>
</evidence>
<dbReference type="AlphaFoldDB" id="A0A7R8YLJ6"/>
<organism evidence="15 16">
    <name type="scientific">Hermetia illucens</name>
    <name type="common">Black soldier fly</name>
    <dbReference type="NCBI Taxonomy" id="343691"/>
    <lineage>
        <taxon>Eukaryota</taxon>
        <taxon>Metazoa</taxon>
        <taxon>Ecdysozoa</taxon>
        <taxon>Arthropoda</taxon>
        <taxon>Hexapoda</taxon>
        <taxon>Insecta</taxon>
        <taxon>Pterygota</taxon>
        <taxon>Neoptera</taxon>
        <taxon>Endopterygota</taxon>
        <taxon>Diptera</taxon>
        <taxon>Brachycera</taxon>
        <taxon>Stratiomyomorpha</taxon>
        <taxon>Stratiomyidae</taxon>
        <taxon>Hermetiinae</taxon>
        <taxon>Hermetia</taxon>
    </lineage>
</organism>
<evidence type="ECO:0000256" key="11">
    <source>
        <dbReference type="ARBA" id="ARBA00023303"/>
    </source>
</evidence>
<dbReference type="Gene3D" id="2.60.470.10">
    <property type="entry name" value="Acid-sensing ion channels like domains"/>
    <property type="match status" value="1"/>
</dbReference>
<dbReference type="Pfam" id="PF00858">
    <property type="entry name" value="ASC"/>
    <property type="match status" value="1"/>
</dbReference>
<evidence type="ECO:0000256" key="9">
    <source>
        <dbReference type="ARBA" id="ARBA00023136"/>
    </source>
</evidence>
<keyword evidence="9 14" id="KW-0472">Membrane</keyword>
<dbReference type="InParanoid" id="A0A7R8YLJ6"/>
<accession>A0A7R8YLJ6</accession>
<evidence type="ECO:0000256" key="3">
    <source>
        <dbReference type="ARBA" id="ARBA00022448"/>
    </source>
</evidence>
<keyword evidence="5 12" id="KW-0812">Transmembrane</keyword>
<evidence type="ECO:0000313" key="16">
    <source>
        <dbReference type="Proteomes" id="UP000594454"/>
    </source>
</evidence>
<sequence length="543" mass="61906">MASNNVAKVLKLTLNQYFESTSLDGYKFFIELKGQTVQRCVWGLILLVNFAFSIYIVSYAWQTFTSNPTITTLESQEYPIWNVPFPAVAICSVNKFSLKAVKQYVQELKMKMFNSTTESQLMESMLLLGSMYDIGSANSDDAASFQNVLDYYDSNKDDGFYDIRSVMEKLAPKCEDFMLKCQWLGEDRECKSLFTLEATSDGFCCTFNYERFKYKYTQSTLLKTNLTGASKGLIVLLNGTTSDYFYSNRNTLGFAVQLFSPGNFPDGTTGNLREYILNPGREVYLKLLVTTEKSMNTIRPYGINQRKCLFKDEKSQEYGDHYSYPECLTKCKLRSIYALCNCIPFYAPSDFKISDDNRMHCTLADVKCLERYRVTWNTYKPQGAGREGFEREQEDSLNCPDCLPLCSTTSYNFETTSSEIQTKGSARTSWGLLKGLDNLTDVSLLRIYYSTTASVLYKTDVLYTWYEILGNFGGLLGLGLGFSIISFVELIYFLTVKVCVNRAQLAKQVVPIPRKRNRMGLLNNGGNERGKANKNMPQFDYLE</sequence>
<evidence type="ECO:0000256" key="2">
    <source>
        <dbReference type="ARBA" id="ARBA00007193"/>
    </source>
</evidence>
<evidence type="ECO:0000256" key="13">
    <source>
        <dbReference type="SAM" id="MobiDB-lite"/>
    </source>
</evidence>
<name>A0A7R8YLJ6_HERIL</name>
<dbReference type="Gene3D" id="1.10.287.770">
    <property type="entry name" value="YojJ-like"/>
    <property type="match status" value="1"/>
</dbReference>
<dbReference type="PANTHER" id="PTHR11690:SF253">
    <property type="entry name" value="PICKPOCKET 18-RELATED"/>
    <property type="match status" value="1"/>
</dbReference>
<reference evidence="15 16" key="1">
    <citation type="submission" date="2020-11" db="EMBL/GenBank/DDBJ databases">
        <authorList>
            <person name="Wallbank WR R."/>
            <person name="Pardo Diaz C."/>
            <person name="Kozak K."/>
            <person name="Martin S."/>
            <person name="Jiggins C."/>
            <person name="Moest M."/>
            <person name="Warren A I."/>
            <person name="Generalovic N T."/>
            <person name="Byers J.R.P. K."/>
            <person name="Montejo-Kovacevich G."/>
            <person name="Yen C E."/>
        </authorList>
    </citation>
    <scope>NUCLEOTIDE SEQUENCE [LARGE SCALE GENOMIC DNA]</scope>
</reference>
<dbReference type="GO" id="GO:0015280">
    <property type="term" value="F:ligand-gated sodium channel activity"/>
    <property type="evidence" value="ECO:0007669"/>
    <property type="project" value="TreeGrafter"/>
</dbReference>
<proteinExistence type="inferred from homology"/>
<keyword evidence="7" id="KW-0915">Sodium</keyword>
<dbReference type="EMBL" id="LR899009">
    <property type="protein sequence ID" value="CAD7077583.1"/>
    <property type="molecule type" value="Genomic_DNA"/>
</dbReference>
<keyword evidence="4 12" id="KW-0894">Sodium channel</keyword>
<feature type="transmembrane region" description="Helical" evidence="14">
    <location>
        <begin position="40"/>
        <end position="61"/>
    </location>
</feature>
<keyword evidence="16" id="KW-1185">Reference proteome</keyword>
<keyword evidence="8 12" id="KW-0406">Ion transport</keyword>
<keyword evidence="11 12" id="KW-0407">Ion channel</keyword>
<dbReference type="Proteomes" id="UP000594454">
    <property type="component" value="Chromosome 1"/>
</dbReference>
<evidence type="ECO:0000313" key="15">
    <source>
        <dbReference type="EMBL" id="CAD7077583.1"/>
    </source>
</evidence>
<dbReference type="PRINTS" id="PR01078">
    <property type="entry name" value="AMINACHANNEL"/>
</dbReference>
<feature type="transmembrane region" description="Helical" evidence="14">
    <location>
        <begin position="472"/>
        <end position="494"/>
    </location>
</feature>
<gene>
    <name evidence="15" type="ORF">HERILL_LOCUS918</name>
</gene>
<evidence type="ECO:0000256" key="7">
    <source>
        <dbReference type="ARBA" id="ARBA00023053"/>
    </source>
</evidence>
<comment type="similarity">
    <text evidence="2 12">Belongs to the amiloride-sensitive sodium channel (TC 1.A.6) family.</text>
</comment>
<protein>
    <recommendedName>
        <fullName evidence="17">Sodium channel protein Nach</fullName>
    </recommendedName>
</protein>
<comment type="subcellular location">
    <subcellularLocation>
        <location evidence="1">Membrane</location>
        <topology evidence="1">Multi-pass membrane protein</topology>
    </subcellularLocation>
</comment>
<feature type="region of interest" description="Disordered" evidence="13">
    <location>
        <begin position="521"/>
        <end position="543"/>
    </location>
</feature>
<dbReference type="InterPro" id="IPR001873">
    <property type="entry name" value="ENaC"/>
</dbReference>
<evidence type="ECO:0000256" key="14">
    <source>
        <dbReference type="SAM" id="Phobius"/>
    </source>
</evidence>
<dbReference type="GO" id="GO:0005886">
    <property type="term" value="C:plasma membrane"/>
    <property type="evidence" value="ECO:0007669"/>
    <property type="project" value="TreeGrafter"/>
</dbReference>